<evidence type="ECO:0000313" key="3">
    <source>
        <dbReference type="EMBL" id="SVP89899.1"/>
    </source>
</evidence>
<protein>
    <submittedName>
        <fullName evidence="3">Tash1-like protein, putative</fullName>
    </submittedName>
</protein>
<evidence type="ECO:0000313" key="2">
    <source>
        <dbReference type="EMBL" id="SVP88748.1"/>
    </source>
</evidence>
<reference evidence="3" key="1">
    <citation type="submission" date="2018-07" db="EMBL/GenBank/DDBJ databases">
        <authorList>
            <person name="Quirk P.G."/>
            <person name="Krulwich T.A."/>
        </authorList>
    </citation>
    <scope>NUCLEOTIDE SEQUENCE</scope>
    <source>
        <strain evidence="3">Anand</strain>
    </source>
</reference>
<gene>
    <name evidence="2" type="ORF">TAT_000060400</name>
    <name evidence="3" type="ORF">TAV_000060100</name>
</gene>
<dbReference type="EMBL" id="UIVT01000001">
    <property type="protein sequence ID" value="SVP88748.1"/>
    <property type="molecule type" value="Genomic_DNA"/>
</dbReference>
<feature type="compositionally biased region" description="Basic and acidic residues" evidence="1">
    <location>
        <begin position="231"/>
        <end position="242"/>
    </location>
</feature>
<feature type="region of interest" description="Disordered" evidence="1">
    <location>
        <begin position="193"/>
        <end position="384"/>
    </location>
</feature>
<sequence>MVRVNTLLLVYAGFLYHIKIVSSIVLDLDNEDISRFYTMKIVEQGVTKVMILSTPENKITEIRKGKSLIWMADPDEYVKCFTRISSRWYSEELSTIEIENPQKTKMFYLRKHYFSHFYYISKKDFEQRFLTLTKYCKQLEYMDDEVVKGKRKIPRLNINRKRKFPFEKGGIEKTTKKEAETQTEDKELESIHFEVSSDDEPEELDPETIPVEVESDDEEPLDLSQYYTKHTKSEAEHIEHTEPTSTGDLLSSHDDELEDEPIDLTIKHKSKVPESHEQTEPETITVGSLSSDDDEDKDSDLSDIELQISSDDEDHTHQDVIILGSEPSEESHKEDNNSSTIVRTESTKPQPDISTEDTHTQTDTDIDKKTRSSLPLKKRPYKQD</sequence>
<proteinExistence type="predicted"/>
<dbReference type="VEuPathDB" id="PiroplasmaDB:TA03145"/>
<accession>A0A3B0MXH9</accession>
<evidence type="ECO:0000256" key="1">
    <source>
        <dbReference type="SAM" id="MobiDB-lite"/>
    </source>
</evidence>
<dbReference type="Pfam" id="PF07708">
    <property type="entry name" value="Tash_PEST"/>
    <property type="match status" value="1"/>
</dbReference>
<name>A0A3B0MXH9_THEAN</name>
<feature type="compositionally biased region" description="Acidic residues" evidence="1">
    <location>
        <begin position="196"/>
        <end position="206"/>
    </location>
</feature>
<dbReference type="AlphaFoldDB" id="A0A3B0MXH9"/>
<dbReference type="EMBL" id="UIVS01000001">
    <property type="protein sequence ID" value="SVP89899.1"/>
    <property type="molecule type" value="Genomic_DNA"/>
</dbReference>
<feature type="compositionally biased region" description="Polar residues" evidence="1">
    <location>
        <begin position="337"/>
        <end position="353"/>
    </location>
</feature>
<organism evidence="3">
    <name type="scientific">Theileria annulata</name>
    <dbReference type="NCBI Taxonomy" id="5874"/>
    <lineage>
        <taxon>Eukaryota</taxon>
        <taxon>Sar</taxon>
        <taxon>Alveolata</taxon>
        <taxon>Apicomplexa</taxon>
        <taxon>Aconoidasida</taxon>
        <taxon>Piroplasmida</taxon>
        <taxon>Theileriidae</taxon>
        <taxon>Theileria</taxon>
    </lineage>
</organism>
<feature type="compositionally biased region" description="Acidic residues" evidence="1">
    <location>
        <begin position="291"/>
        <end position="303"/>
    </location>
</feature>
<dbReference type="InterPro" id="IPR011695">
    <property type="entry name" value="Tash_PEST_motif"/>
</dbReference>
<feature type="compositionally biased region" description="Basic and acidic residues" evidence="1">
    <location>
        <begin position="356"/>
        <end position="370"/>
    </location>
</feature>